<reference evidence="2" key="1">
    <citation type="submission" date="2022-05" db="EMBL/GenBank/DDBJ databases">
        <authorList>
            <person name="Jo J.-H."/>
            <person name="Im W.-T."/>
        </authorList>
    </citation>
    <scope>NUCLEOTIDE SEQUENCE</scope>
    <source>
        <strain evidence="2">SE158</strain>
    </source>
</reference>
<feature type="transmembrane region" description="Helical" evidence="1">
    <location>
        <begin position="7"/>
        <end position="26"/>
    </location>
</feature>
<gene>
    <name evidence="2" type="ORF">LZ536_00465</name>
</gene>
<protein>
    <recommendedName>
        <fullName evidence="4">Holin</fullName>
    </recommendedName>
</protein>
<comment type="caution">
    <text evidence="2">The sequence shown here is derived from an EMBL/GenBank/DDBJ whole genome shotgun (WGS) entry which is preliminary data.</text>
</comment>
<accession>A0ABT0RIC2</accession>
<dbReference type="EMBL" id="JAMGBD010000001">
    <property type="protein sequence ID" value="MCL6682377.1"/>
    <property type="molecule type" value="Genomic_DNA"/>
</dbReference>
<keyword evidence="1" id="KW-0812">Transmembrane</keyword>
<evidence type="ECO:0008006" key="4">
    <source>
        <dbReference type="Google" id="ProtNLM"/>
    </source>
</evidence>
<keyword evidence="1" id="KW-0472">Membrane</keyword>
<organism evidence="2 3">
    <name type="scientific">Sphingomonas alba</name>
    <dbReference type="NCBI Taxonomy" id="2908208"/>
    <lineage>
        <taxon>Bacteria</taxon>
        <taxon>Pseudomonadati</taxon>
        <taxon>Pseudomonadota</taxon>
        <taxon>Alphaproteobacteria</taxon>
        <taxon>Sphingomonadales</taxon>
        <taxon>Sphingomonadaceae</taxon>
        <taxon>Sphingomonas</taxon>
    </lineage>
</organism>
<name>A0ABT0RIC2_9SPHN</name>
<dbReference type="RefSeq" id="WP_249846351.1">
    <property type="nucleotide sequence ID" value="NZ_JAMGBD010000001.1"/>
</dbReference>
<keyword evidence="1" id="KW-1133">Transmembrane helix</keyword>
<dbReference type="Proteomes" id="UP001165363">
    <property type="component" value="Unassembled WGS sequence"/>
</dbReference>
<proteinExistence type="predicted"/>
<sequence>MKAILRSLPDWLIGMAAGLMLAVFMLRDAGVDAIADDMRDGGLVLVIASLASRWLASKATKTEFVRDSQNG</sequence>
<evidence type="ECO:0000313" key="2">
    <source>
        <dbReference type="EMBL" id="MCL6682377.1"/>
    </source>
</evidence>
<evidence type="ECO:0000256" key="1">
    <source>
        <dbReference type="SAM" id="Phobius"/>
    </source>
</evidence>
<feature type="transmembrane region" description="Helical" evidence="1">
    <location>
        <begin position="38"/>
        <end position="56"/>
    </location>
</feature>
<keyword evidence="3" id="KW-1185">Reference proteome</keyword>
<evidence type="ECO:0000313" key="3">
    <source>
        <dbReference type="Proteomes" id="UP001165363"/>
    </source>
</evidence>